<sequence>MRPVTPFMMIPTLRSLINSPGGSTECYHTACNGLSCEGR</sequence>
<dbReference type="AlphaFoldDB" id="A0A2N9L8S4"/>
<accession>A0A2N9L8S4</accession>
<evidence type="ECO:0000313" key="2">
    <source>
        <dbReference type="Proteomes" id="UP000239735"/>
    </source>
</evidence>
<name>A0A2N9L8S4_9BACT</name>
<reference evidence="2" key="1">
    <citation type="submission" date="2018-02" db="EMBL/GenBank/DDBJ databases">
        <authorList>
            <person name="Hausmann B."/>
        </authorList>
    </citation>
    <scope>NUCLEOTIDE SEQUENCE [LARGE SCALE GENOMIC DNA]</scope>
    <source>
        <strain evidence="2">Peat soil MAG SbA5</strain>
    </source>
</reference>
<dbReference type="Proteomes" id="UP000239735">
    <property type="component" value="Unassembled WGS sequence"/>
</dbReference>
<protein>
    <submittedName>
        <fullName evidence="1">Uncharacterized protein</fullName>
    </submittedName>
</protein>
<evidence type="ECO:0000313" key="1">
    <source>
        <dbReference type="EMBL" id="SPE19444.1"/>
    </source>
</evidence>
<gene>
    <name evidence="1" type="ORF">SBA5_240027</name>
</gene>
<proteinExistence type="predicted"/>
<organism evidence="1 2">
    <name type="scientific">Candidatus Sulfuritelmatomonas gaucii</name>
    <dbReference type="NCBI Taxonomy" id="2043161"/>
    <lineage>
        <taxon>Bacteria</taxon>
        <taxon>Pseudomonadati</taxon>
        <taxon>Acidobacteriota</taxon>
        <taxon>Terriglobia</taxon>
        <taxon>Terriglobales</taxon>
        <taxon>Acidobacteriaceae</taxon>
        <taxon>Candidatus Sulfuritelmatomonas</taxon>
    </lineage>
</organism>
<dbReference type="EMBL" id="OKRB01000080">
    <property type="protein sequence ID" value="SPE19444.1"/>
    <property type="molecule type" value="Genomic_DNA"/>
</dbReference>